<feature type="active site" description="Proton donor" evidence="7">
    <location>
        <position position="168"/>
    </location>
</feature>
<evidence type="ECO:0000256" key="6">
    <source>
        <dbReference type="ARBA" id="ARBA00022807"/>
    </source>
</evidence>
<evidence type="ECO:0000256" key="5">
    <source>
        <dbReference type="ARBA" id="ARBA00022801"/>
    </source>
</evidence>
<dbReference type="EC" id="3.4.19.12" evidence="8"/>
<keyword evidence="5 7" id="KW-0378">Hydrolase</keyword>
<dbReference type="RefSeq" id="XP_011132696.1">
    <property type="nucleotide sequence ID" value="XM_011134394.1"/>
</dbReference>
<dbReference type="PRINTS" id="PR00707">
    <property type="entry name" value="UBCTHYDRLASE"/>
</dbReference>
<dbReference type="SUPFAM" id="SSF54001">
    <property type="entry name" value="Cysteine proteinases"/>
    <property type="match status" value="1"/>
</dbReference>
<reference evidence="11" key="1">
    <citation type="submission" date="2013-12" db="EMBL/GenBank/DDBJ databases">
        <authorList>
            <person name="Omoto C.K."/>
            <person name="Sibley D."/>
            <person name="Venepally P."/>
            <person name="Hadjithomas M."/>
            <person name="Karamycheva S."/>
            <person name="Brunk B."/>
            <person name="Roos D."/>
            <person name="Caler E."/>
            <person name="Lorenzi H."/>
        </authorList>
    </citation>
    <scope>NUCLEOTIDE SEQUENCE</scope>
</reference>
<keyword evidence="6 7" id="KW-0788">Thiol protease</keyword>
<dbReference type="Gene3D" id="3.40.532.10">
    <property type="entry name" value="Peptidase C12, ubiquitin carboxyl-terminal hydrolase"/>
    <property type="match status" value="1"/>
</dbReference>
<dbReference type="EMBL" id="AFNH02001103">
    <property type="protein sequence ID" value="EZG44349.1"/>
    <property type="molecule type" value="Genomic_DNA"/>
</dbReference>
<keyword evidence="12" id="KW-1185">Reference proteome</keyword>
<proteinExistence type="inferred from homology"/>
<dbReference type="GO" id="GO:0016579">
    <property type="term" value="P:protein deubiquitination"/>
    <property type="evidence" value="ECO:0007669"/>
    <property type="project" value="TreeGrafter"/>
</dbReference>
<feature type="domain" description="UCH catalytic" evidence="10">
    <location>
        <begin position="1"/>
        <end position="229"/>
    </location>
</feature>
<dbReference type="PROSITE" id="PS52048">
    <property type="entry name" value="UCH_DOMAIN"/>
    <property type="match status" value="1"/>
</dbReference>
<dbReference type="Proteomes" id="UP000019763">
    <property type="component" value="Unassembled WGS sequence"/>
</dbReference>
<evidence type="ECO:0000256" key="1">
    <source>
        <dbReference type="ARBA" id="ARBA00000707"/>
    </source>
</evidence>
<comment type="caution">
    <text evidence="11">The sequence shown here is derived from an EMBL/GenBank/DDBJ whole genome shotgun (WGS) entry which is preliminary data.</text>
</comment>
<evidence type="ECO:0000256" key="9">
    <source>
        <dbReference type="SAM" id="MobiDB-lite"/>
    </source>
</evidence>
<keyword evidence="3 7" id="KW-0645">Protease</keyword>
<dbReference type="eggNOG" id="KOG1415">
    <property type="taxonomic scope" value="Eukaryota"/>
</dbReference>
<gene>
    <name evidence="11" type="ORF">GNI_148330</name>
</gene>
<sequence>MIPLEANPPVFRSYLERIDPNTKLDFEDVYILEPLPGAPQPLALICLFSLNDQIMKRYQTLPPAVAERKPAQKGSRTERESENSGQAVKDTQEQDRPVWFTRQFEKNACGPVAIMHAVMNIARPDLIDCDKLAEFAGNFQSGSQAANCDLAHAGQTKPPVNLDDVSEHFVAFIPNDGHLYELDGRMNGPIDHGPCDDDNWTQAAFETIQNTIVNMDPNNYRFVVMALTHH</sequence>
<feature type="region of interest" description="Disordered" evidence="9">
    <location>
        <begin position="64"/>
        <end position="96"/>
    </location>
</feature>
<dbReference type="InterPro" id="IPR036959">
    <property type="entry name" value="Peptidase_C12_UCH_sf"/>
</dbReference>
<feature type="compositionally biased region" description="Basic and acidic residues" evidence="9">
    <location>
        <begin position="66"/>
        <end position="82"/>
    </location>
</feature>
<dbReference type="PANTHER" id="PTHR10589:SF17">
    <property type="entry name" value="UBIQUITIN CARBOXYL-TERMINAL HYDROLASE"/>
    <property type="match status" value="1"/>
</dbReference>
<evidence type="ECO:0000313" key="12">
    <source>
        <dbReference type="Proteomes" id="UP000019763"/>
    </source>
</evidence>
<feature type="active site" description="Nucleophile" evidence="7">
    <location>
        <position position="109"/>
    </location>
</feature>
<dbReference type="GO" id="GO:0006511">
    <property type="term" value="P:ubiquitin-dependent protein catabolic process"/>
    <property type="evidence" value="ECO:0007669"/>
    <property type="project" value="UniProtKB-UniRule"/>
</dbReference>
<dbReference type="PANTHER" id="PTHR10589">
    <property type="entry name" value="UBIQUITIN CARBOXYL-TERMINAL HYDROLASE"/>
    <property type="match status" value="1"/>
</dbReference>
<protein>
    <recommendedName>
        <fullName evidence="8">Ubiquitin carboxyl-terminal hydrolase</fullName>
        <ecNumber evidence="8">3.4.19.12</ecNumber>
    </recommendedName>
</protein>
<evidence type="ECO:0000256" key="4">
    <source>
        <dbReference type="ARBA" id="ARBA00022786"/>
    </source>
</evidence>
<evidence type="ECO:0000259" key="10">
    <source>
        <dbReference type="PROSITE" id="PS52048"/>
    </source>
</evidence>
<dbReference type="VEuPathDB" id="CryptoDB:GNI_148330"/>
<dbReference type="GO" id="GO:0005737">
    <property type="term" value="C:cytoplasm"/>
    <property type="evidence" value="ECO:0007669"/>
    <property type="project" value="TreeGrafter"/>
</dbReference>
<feature type="site" description="Important for enzyme activity" evidence="7">
    <location>
        <position position="183"/>
    </location>
</feature>
<dbReference type="GO" id="GO:0004843">
    <property type="term" value="F:cysteine-type deubiquitinase activity"/>
    <property type="evidence" value="ECO:0007669"/>
    <property type="project" value="UniProtKB-UniRule"/>
</dbReference>
<feature type="site" description="Transition state stabilizer" evidence="7">
    <location>
        <position position="103"/>
    </location>
</feature>
<dbReference type="Pfam" id="PF01088">
    <property type="entry name" value="Peptidase_C12"/>
    <property type="match status" value="1"/>
</dbReference>
<comment type="similarity">
    <text evidence="2 7 8">Belongs to the peptidase C12 family.</text>
</comment>
<dbReference type="GeneID" id="22915187"/>
<evidence type="ECO:0000313" key="11">
    <source>
        <dbReference type="EMBL" id="EZG44349.1"/>
    </source>
</evidence>
<accession>A0A023B046</accession>
<evidence type="ECO:0000256" key="2">
    <source>
        <dbReference type="ARBA" id="ARBA00009326"/>
    </source>
</evidence>
<evidence type="ECO:0000256" key="3">
    <source>
        <dbReference type="ARBA" id="ARBA00022670"/>
    </source>
</evidence>
<evidence type="ECO:0000256" key="8">
    <source>
        <dbReference type="RuleBase" id="RU361215"/>
    </source>
</evidence>
<dbReference type="InterPro" id="IPR038765">
    <property type="entry name" value="Papain-like_cys_pep_sf"/>
</dbReference>
<keyword evidence="4 7" id="KW-0833">Ubl conjugation pathway</keyword>
<dbReference type="AlphaFoldDB" id="A0A023B046"/>
<dbReference type="InterPro" id="IPR001578">
    <property type="entry name" value="Peptidase_C12_UCH"/>
</dbReference>
<name>A0A023B046_GRENI</name>
<organism evidence="11 12">
    <name type="scientific">Gregarina niphandrodes</name>
    <name type="common">Septate eugregarine</name>
    <dbReference type="NCBI Taxonomy" id="110365"/>
    <lineage>
        <taxon>Eukaryota</taxon>
        <taxon>Sar</taxon>
        <taxon>Alveolata</taxon>
        <taxon>Apicomplexa</taxon>
        <taxon>Conoidasida</taxon>
        <taxon>Gregarinasina</taxon>
        <taxon>Eugregarinorida</taxon>
        <taxon>Gregarinidae</taxon>
        <taxon>Gregarina</taxon>
    </lineage>
</organism>
<evidence type="ECO:0000256" key="7">
    <source>
        <dbReference type="PROSITE-ProRule" id="PRU01393"/>
    </source>
</evidence>
<comment type="catalytic activity">
    <reaction evidence="1 7 8">
        <text>Thiol-dependent hydrolysis of ester, thioester, amide, peptide and isopeptide bonds formed by the C-terminal Gly of ubiquitin (a 76-residue protein attached to proteins as an intracellular targeting signal).</text>
        <dbReference type="EC" id="3.4.19.12"/>
    </reaction>
</comment>
<dbReference type="OrthoDB" id="427186at2759"/>